<dbReference type="GO" id="GO:0040029">
    <property type="term" value="P:epigenetic regulation of gene expression"/>
    <property type="evidence" value="ECO:0007669"/>
    <property type="project" value="TreeGrafter"/>
</dbReference>
<proteinExistence type="inferred from homology"/>
<dbReference type="PANTHER" id="PTHR10625:SF10">
    <property type="entry name" value="HISTONE DEACETYLASE HDAC1"/>
    <property type="match status" value="1"/>
</dbReference>
<evidence type="ECO:0000256" key="1">
    <source>
        <dbReference type="ARBA" id="ARBA00005947"/>
    </source>
</evidence>
<organism evidence="3 4">
    <name type="scientific">Rhodomicrobium udaipurense</name>
    <dbReference type="NCBI Taxonomy" id="1202716"/>
    <lineage>
        <taxon>Bacteria</taxon>
        <taxon>Pseudomonadati</taxon>
        <taxon>Pseudomonadota</taxon>
        <taxon>Alphaproteobacteria</taxon>
        <taxon>Hyphomicrobiales</taxon>
        <taxon>Hyphomicrobiaceae</taxon>
        <taxon>Rhodomicrobium</taxon>
    </lineage>
</organism>
<dbReference type="RefSeq" id="WP_013419596.1">
    <property type="nucleotide sequence ID" value="NZ_JAEMUK010000078.1"/>
</dbReference>
<dbReference type="GO" id="GO:0004407">
    <property type="term" value="F:histone deacetylase activity"/>
    <property type="evidence" value="ECO:0007669"/>
    <property type="project" value="TreeGrafter"/>
</dbReference>
<dbReference type="AlphaFoldDB" id="A0A8I1GHM1"/>
<evidence type="ECO:0000313" key="3">
    <source>
        <dbReference type="EMBL" id="MBJ7544201.1"/>
    </source>
</evidence>
<dbReference type="SUPFAM" id="SSF52768">
    <property type="entry name" value="Arginase/deacetylase"/>
    <property type="match status" value="1"/>
</dbReference>
<comment type="caution">
    <text evidence="3">The sequence shown here is derived from an EMBL/GenBank/DDBJ whole genome shotgun (WGS) entry which is preliminary data.</text>
</comment>
<keyword evidence="4" id="KW-1185">Reference proteome</keyword>
<dbReference type="Pfam" id="PF00850">
    <property type="entry name" value="Hist_deacetyl"/>
    <property type="match status" value="1"/>
</dbReference>
<reference evidence="3 4" key="1">
    <citation type="submission" date="2020-12" db="EMBL/GenBank/DDBJ databases">
        <title>Revised draft genomes of Rhodomicrobium vannielii ATCC 17100 and Rhodomicrobium udaipurense JA643.</title>
        <authorList>
            <person name="Conners E.M."/>
            <person name="Davenport E.J."/>
            <person name="Bose A."/>
        </authorList>
    </citation>
    <scope>NUCLEOTIDE SEQUENCE [LARGE SCALE GENOMIC DNA]</scope>
    <source>
        <strain evidence="3 4">JA643</strain>
    </source>
</reference>
<protein>
    <submittedName>
        <fullName evidence="3">Histone deacetylase family protein</fullName>
    </submittedName>
</protein>
<dbReference type="EMBL" id="JAEMUK010000078">
    <property type="protein sequence ID" value="MBJ7544201.1"/>
    <property type="molecule type" value="Genomic_DNA"/>
</dbReference>
<dbReference type="Gene3D" id="3.40.800.20">
    <property type="entry name" value="Histone deacetylase domain"/>
    <property type="match status" value="1"/>
</dbReference>
<dbReference type="InterPro" id="IPR037138">
    <property type="entry name" value="His_deacetylse_dom_sf"/>
</dbReference>
<dbReference type="Proteomes" id="UP000623250">
    <property type="component" value="Unassembled WGS sequence"/>
</dbReference>
<comment type="similarity">
    <text evidence="1">Belongs to the histone deacetylase family.</text>
</comment>
<accession>A0A8I1GHM1</accession>
<evidence type="ECO:0000259" key="2">
    <source>
        <dbReference type="Pfam" id="PF00850"/>
    </source>
</evidence>
<sequence length="311" mass="34027">MSTLLVTHSSFLHHDTGEWHPERPDRIRAIERALSHPSFQDLLTVEAPLATPEQIVRCHPRAYFDFLETHQPKTELVPLDDGDTMLSPGSWEAALRSAGAAVYAVDEVMQKRATNAFCLARPPGHHAEIAKAMGFCLFNNAAVAAFHAKAVHGAERVAVVDFDVHHGNGTQAIFWNHADMFYASTHQMPLFPGTGGITERGEAENICNAPLRAGDGSDEFREAFESVVLPSLRRFSPDLVIISAGFDAHRSDPLANLNLSEPDYAWVTRKLVDVARERCGGRVVSVLEGGYDLSALGQSAAAHVKILLESF</sequence>
<dbReference type="InterPro" id="IPR000286">
    <property type="entry name" value="HDACs"/>
</dbReference>
<name>A0A8I1GHM1_9HYPH</name>
<dbReference type="PANTHER" id="PTHR10625">
    <property type="entry name" value="HISTONE DEACETYLASE HDAC1-RELATED"/>
    <property type="match status" value="1"/>
</dbReference>
<gene>
    <name evidence="3" type="ORF">JDN41_11665</name>
</gene>
<feature type="domain" description="Histone deacetylase" evidence="2">
    <location>
        <begin position="20"/>
        <end position="306"/>
    </location>
</feature>
<dbReference type="InterPro" id="IPR023696">
    <property type="entry name" value="Ureohydrolase_dom_sf"/>
</dbReference>
<dbReference type="CDD" id="cd11599">
    <property type="entry name" value="HDAC_classII_2"/>
    <property type="match status" value="1"/>
</dbReference>
<dbReference type="PRINTS" id="PR01270">
    <property type="entry name" value="HDASUPER"/>
</dbReference>
<dbReference type="InterPro" id="IPR023801">
    <property type="entry name" value="His_deacetylse_dom"/>
</dbReference>
<evidence type="ECO:0000313" key="4">
    <source>
        <dbReference type="Proteomes" id="UP000623250"/>
    </source>
</evidence>